<dbReference type="KEGG" id="lgn:ABM34_09510"/>
<dbReference type="EMBL" id="CP012034">
    <property type="protein sequence ID" value="AKP67740.1"/>
    <property type="molecule type" value="Genomic_DNA"/>
</dbReference>
<keyword evidence="5" id="KW-1185">Reference proteome</keyword>
<proteinExistence type="predicted"/>
<feature type="signal peptide" evidence="2">
    <location>
        <begin position="1"/>
        <end position="27"/>
    </location>
</feature>
<evidence type="ECO:0000256" key="2">
    <source>
        <dbReference type="SAM" id="SignalP"/>
    </source>
</evidence>
<evidence type="ECO:0000256" key="1">
    <source>
        <dbReference type="SAM" id="Phobius"/>
    </source>
</evidence>
<dbReference type="STRING" id="1007676.ABM34_09510"/>
<keyword evidence="1" id="KW-0812">Transmembrane</keyword>
<keyword evidence="1" id="KW-0472">Membrane</keyword>
<dbReference type="Proteomes" id="UP000036106">
    <property type="component" value="Chromosome"/>
</dbReference>
<protein>
    <recommendedName>
        <fullName evidence="3">DUF2207 domain-containing protein</fullName>
    </recommendedName>
</protein>
<evidence type="ECO:0000313" key="4">
    <source>
        <dbReference type="EMBL" id="AKP67740.1"/>
    </source>
</evidence>
<keyword evidence="2" id="KW-0732">Signal</keyword>
<dbReference type="InterPro" id="IPR018702">
    <property type="entry name" value="DUF2207"/>
</dbReference>
<feature type="chain" id="PRO_5005209360" description="DUF2207 domain-containing protein" evidence="2">
    <location>
        <begin position="28"/>
        <end position="307"/>
    </location>
</feature>
<dbReference type="PATRIC" id="fig|1007676.4.peg.1925"/>
<keyword evidence="1" id="KW-1133">Transmembrane helix</keyword>
<sequence length="307" mass="35014">MKKLLLLATGILLALFTFMQVDIVAKADDHYSIDKYIVNTKVSKSGNANVTQKVTYNFSGTFNGVNNIIDLRGSGGGTDPEVYIQQNGDTRQTFELPDADVSNVEDWLTIKNSGKKETVKVYNQVTDQKVTYIYKYEIFDLVKSYQDTADITWKIIGSHWEVPLNNVRLTVQLPQSKISKLQAWTHGPLAGYTKVDRKNGSVTMSVDQVPKGQFVESRILFPNSVTPTNTNTSRKQIKPTVYKQEKQWIAEANQTRHLHRFASFYAIPLYLVLIVVIAGFIYYKWKTSPAIKISRLKEIHHWFEIPD</sequence>
<name>A0A0H4R1X8_9LACO</name>
<evidence type="ECO:0000259" key="3">
    <source>
        <dbReference type="Pfam" id="PF09972"/>
    </source>
</evidence>
<organism evidence="4 5">
    <name type="scientific">Companilactobacillus ginsenosidimutans</name>
    <dbReference type="NCBI Taxonomy" id="1007676"/>
    <lineage>
        <taxon>Bacteria</taxon>
        <taxon>Bacillati</taxon>
        <taxon>Bacillota</taxon>
        <taxon>Bacilli</taxon>
        <taxon>Lactobacillales</taxon>
        <taxon>Lactobacillaceae</taxon>
        <taxon>Companilactobacillus</taxon>
    </lineage>
</organism>
<feature type="domain" description="DUF2207" evidence="3">
    <location>
        <begin position="32"/>
        <end position="221"/>
    </location>
</feature>
<accession>A0A0H4R1X8</accession>
<feature type="transmembrane region" description="Helical" evidence="1">
    <location>
        <begin position="262"/>
        <end position="283"/>
    </location>
</feature>
<dbReference type="AlphaFoldDB" id="A0A0H4R1X8"/>
<gene>
    <name evidence="4" type="ORF">ABM34_09510</name>
</gene>
<dbReference type="RefSeq" id="WP_048705296.1">
    <property type="nucleotide sequence ID" value="NZ_CP012034.1"/>
</dbReference>
<dbReference type="Pfam" id="PF09972">
    <property type="entry name" value="DUF2207"/>
    <property type="match status" value="1"/>
</dbReference>
<reference evidence="5" key="1">
    <citation type="submission" date="2015-07" db="EMBL/GenBank/DDBJ databases">
        <title>Lactobacillus ginsenosidimutans/EMML 3141/ whole genome sequencing.</title>
        <authorList>
            <person name="Kim M.K."/>
            <person name="Im W.-T."/>
            <person name="Srinivasan S."/>
            <person name="Lee J.-J."/>
        </authorList>
    </citation>
    <scope>NUCLEOTIDE SEQUENCE [LARGE SCALE GENOMIC DNA]</scope>
    <source>
        <strain evidence="5">EMML 3041</strain>
    </source>
</reference>
<evidence type="ECO:0000313" key="5">
    <source>
        <dbReference type="Proteomes" id="UP000036106"/>
    </source>
</evidence>